<gene>
    <name evidence="1" type="ORF">QCA50_003684</name>
</gene>
<accession>A0AAW0GKJ2</accession>
<evidence type="ECO:0000313" key="1">
    <source>
        <dbReference type="EMBL" id="KAK7694108.1"/>
    </source>
</evidence>
<keyword evidence="2" id="KW-1185">Reference proteome</keyword>
<comment type="caution">
    <text evidence="1">The sequence shown here is derived from an EMBL/GenBank/DDBJ whole genome shotgun (WGS) entry which is preliminary data.</text>
</comment>
<reference evidence="1 2" key="1">
    <citation type="submission" date="2022-09" db="EMBL/GenBank/DDBJ databases">
        <authorList>
            <person name="Palmer J.M."/>
        </authorList>
    </citation>
    <scope>NUCLEOTIDE SEQUENCE [LARGE SCALE GENOMIC DNA]</scope>
    <source>
        <strain evidence="1 2">DSM 7382</strain>
    </source>
</reference>
<dbReference type="Proteomes" id="UP001385951">
    <property type="component" value="Unassembled WGS sequence"/>
</dbReference>
<sequence length="146" mass="16952">MESKRGIKKATGLDADELSRAYYSIKHWKSVLDREMGDEDEDTPAQLDKVDDFILLMERRMSAVRNANFSSTYEKDLYFKLLDSMNLRPLPGGLQLKDRATLREKVSQIHEAGSTHFMSAQNFYDKLRSLRNSHFTRFSNLRPSVD</sequence>
<dbReference type="AlphaFoldDB" id="A0AAW0GKJ2"/>
<evidence type="ECO:0000313" key="2">
    <source>
        <dbReference type="Proteomes" id="UP001385951"/>
    </source>
</evidence>
<organism evidence="1 2">
    <name type="scientific">Cerrena zonata</name>
    <dbReference type="NCBI Taxonomy" id="2478898"/>
    <lineage>
        <taxon>Eukaryota</taxon>
        <taxon>Fungi</taxon>
        <taxon>Dikarya</taxon>
        <taxon>Basidiomycota</taxon>
        <taxon>Agaricomycotina</taxon>
        <taxon>Agaricomycetes</taxon>
        <taxon>Polyporales</taxon>
        <taxon>Cerrenaceae</taxon>
        <taxon>Cerrena</taxon>
    </lineage>
</organism>
<dbReference type="EMBL" id="JASBNA010000003">
    <property type="protein sequence ID" value="KAK7694108.1"/>
    <property type="molecule type" value="Genomic_DNA"/>
</dbReference>
<proteinExistence type="predicted"/>
<protein>
    <submittedName>
        <fullName evidence="1">Uncharacterized protein</fullName>
    </submittedName>
</protein>
<name>A0AAW0GKJ2_9APHY</name>